<dbReference type="EMBL" id="CAUYUJ010001237">
    <property type="protein sequence ID" value="CAK0794974.1"/>
    <property type="molecule type" value="Genomic_DNA"/>
</dbReference>
<reference evidence="1" key="1">
    <citation type="submission" date="2023-10" db="EMBL/GenBank/DDBJ databases">
        <authorList>
            <person name="Chen Y."/>
            <person name="Shah S."/>
            <person name="Dougan E. K."/>
            <person name="Thang M."/>
            <person name="Chan C."/>
        </authorList>
    </citation>
    <scope>NUCLEOTIDE SEQUENCE [LARGE SCALE GENOMIC DNA]</scope>
</reference>
<evidence type="ECO:0000313" key="1">
    <source>
        <dbReference type="EMBL" id="CAK0794974.1"/>
    </source>
</evidence>
<keyword evidence="2" id="KW-1185">Reference proteome</keyword>
<dbReference type="Proteomes" id="UP001189429">
    <property type="component" value="Unassembled WGS sequence"/>
</dbReference>
<organism evidence="1 2">
    <name type="scientific">Prorocentrum cordatum</name>
    <dbReference type="NCBI Taxonomy" id="2364126"/>
    <lineage>
        <taxon>Eukaryota</taxon>
        <taxon>Sar</taxon>
        <taxon>Alveolata</taxon>
        <taxon>Dinophyceae</taxon>
        <taxon>Prorocentrales</taxon>
        <taxon>Prorocentraceae</taxon>
        <taxon>Prorocentrum</taxon>
    </lineage>
</organism>
<name>A0ABN9PSQ5_9DINO</name>
<comment type="caution">
    <text evidence="1">The sequence shown here is derived from an EMBL/GenBank/DDBJ whole genome shotgun (WGS) entry which is preliminary data.</text>
</comment>
<protein>
    <submittedName>
        <fullName evidence="1">Uncharacterized protein</fullName>
    </submittedName>
</protein>
<accession>A0ABN9PSQ5</accession>
<evidence type="ECO:0000313" key="2">
    <source>
        <dbReference type="Proteomes" id="UP001189429"/>
    </source>
</evidence>
<proteinExistence type="predicted"/>
<gene>
    <name evidence="1" type="ORF">PCOR1329_LOCUS4786</name>
</gene>
<sequence length="115" mass="12656">MTELQLRTKQRMRDRCHIGLGDADYDRFDLIVGMPMVPYEVPAAARVADIFLWGDRALDDGIDTTVVYSDGSGYEPATPELTRSGWAIVQLDVMGLPRRAAYGALPGARQTVGRA</sequence>